<feature type="transmembrane region" description="Helical" evidence="5">
    <location>
        <begin position="7"/>
        <end position="31"/>
    </location>
</feature>
<protein>
    <recommendedName>
        <fullName evidence="7">Membrane transporter protein</fullName>
    </recommendedName>
</protein>
<feature type="transmembrane region" description="Helical" evidence="5">
    <location>
        <begin position="51"/>
        <end position="71"/>
    </location>
</feature>
<evidence type="ECO:0000256" key="1">
    <source>
        <dbReference type="ARBA" id="ARBA00004141"/>
    </source>
</evidence>
<dbReference type="AlphaFoldDB" id="A0A3B1E107"/>
<evidence type="ECO:0000256" key="3">
    <source>
        <dbReference type="ARBA" id="ARBA00022989"/>
    </source>
</evidence>
<dbReference type="InterPro" id="IPR051598">
    <property type="entry name" value="TSUP/Inactive_protease-like"/>
</dbReference>
<reference evidence="6" key="1">
    <citation type="submission" date="2018-10" db="EMBL/GenBank/DDBJ databases">
        <authorList>
            <person name="Aoki K."/>
        </authorList>
    </citation>
    <scope>NUCLEOTIDE SEQUENCE</scope>
</reference>
<organism evidence="6">
    <name type="scientific">hydrothermal vent metagenome</name>
    <dbReference type="NCBI Taxonomy" id="652676"/>
    <lineage>
        <taxon>unclassified sequences</taxon>
        <taxon>metagenomes</taxon>
        <taxon>ecological metagenomes</taxon>
    </lineage>
</organism>
<comment type="subcellular location">
    <subcellularLocation>
        <location evidence="1">Membrane</location>
        <topology evidence="1">Multi-pass membrane protein</topology>
    </subcellularLocation>
</comment>
<proteinExistence type="predicted"/>
<name>A0A3B1E107_9ZZZZ</name>
<dbReference type="Pfam" id="PF01925">
    <property type="entry name" value="TauE"/>
    <property type="match status" value="1"/>
</dbReference>
<feature type="transmembrane region" description="Helical" evidence="5">
    <location>
        <begin position="148"/>
        <end position="169"/>
    </location>
</feature>
<feature type="transmembrane region" description="Helical" evidence="5">
    <location>
        <begin position="175"/>
        <end position="193"/>
    </location>
</feature>
<feature type="transmembrane region" description="Helical" evidence="5">
    <location>
        <begin position="111"/>
        <end position="141"/>
    </location>
</feature>
<evidence type="ECO:0000256" key="4">
    <source>
        <dbReference type="ARBA" id="ARBA00023136"/>
    </source>
</evidence>
<evidence type="ECO:0000313" key="6">
    <source>
        <dbReference type="EMBL" id="VAY86953.1"/>
    </source>
</evidence>
<gene>
    <name evidence="6" type="ORF">MNB_ARC-1_1116</name>
</gene>
<keyword evidence="2 5" id="KW-0812">Transmembrane</keyword>
<keyword evidence="4 5" id="KW-0472">Membrane</keyword>
<evidence type="ECO:0008006" key="7">
    <source>
        <dbReference type="Google" id="ProtNLM"/>
    </source>
</evidence>
<feature type="transmembrane region" description="Helical" evidence="5">
    <location>
        <begin position="83"/>
        <end position="99"/>
    </location>
</feature>
<accession>A0A3B1E107</accession>
<feature type="transmembrane region" description="Helical" evidence="5">
    <location>
        <begin position="205"/>
        <end position="223"/>
    </location>
</feature>
<evidence type="ECO:0000256" key="2">
    <source>
        <dbReference type="ARBA" id="ARBA00022692"/>
    </source>
</evidence>
<dbReference type="PANTHER" id="PTHR43701">
    <property type="entry name" value="MEMBRANE TRANSPORTER PROTEIN MJ0441-RELATED"/>
    <property type="match status" value="1"/>
</dbReference>
<dbReference type="PANTHER" id="PTHR43701:SF2">
    <property type="entry name" value="MEMBRANE TRANSPORTER PROTEIN YJNA-RELATED"/>
    <property type="match status" value="1"/>
</dbReference>
<sequence>MGGVGSAVALVSVFPMMGLNFTIAKTLALFINTTSMISTSYMNFKRGVLDFKLALPLVISLLISAPIGAILSQGVDQNLLKKLLAIMLIVSATLLLFKVKESKVTYTKKWVLFVIGFVVGLISGLLGVGGGILIMPILIILGFDAKKAAYIVSFIIPFSTFGSFVTYLQFIQLDYILLAVVSIAAIIGGYLGGRIMHYNLSQAQVKKLIAIVLYIIAGKILLVA</sequence>
<evidence type="ECO:0000256" key="5">
    <source>
        <dbReference type="SAM" id="Phobius"/>
    </source>
</evidence>
<keyword evidence="3 5" id="KW-1133">Transmembrane helix</keyword>
<dbReference type="GO" id="GO:0016020">
    <property type="term" value="C:membrane"/>
    <property type="evidence" value="ECO:0007669"/>
    <property type="project" value="UniProtKB-SubCell"/>
</dbReference>
<dbReference type="InterPro" id="IPR002781">
    <property type="entry name" value="TM_pro_TauE-like"/>
</dbReference>
<dbReference type="EMBL" id="UOYO01000018">
    <property type="protein sequence ID" value="VAY86953.1"/>
    <property type="molecule type" value="Genomic_DNA"/>
</dbReference>